<dbReference type="EC" id="3.1.1.-" evidence="4"/>
<organism evidence="6 7">
    <name type="scientific">Pocillopora meandrina</name>
    <dbReference type="NCBI Taxonomy" id="46732"/>
    <lineage>
        <taxon>Eukaryota</taxon>
        <taxon>Metazoa</taxon>
        <taxon>Cnidaria</taxon>
        <taxon>Anthozoa</taxon>
        <taxon>Hexacorallia</taxon>
        <taxon>Scleractinia</taxon>
        <taxon>Astrocoeniina</taxon>
        <taxon>Pocilloporidae</taxon>
        <taxon>Pocillopora</taxon>
    </lineage>
</organism>
<comment type="similarity">
    <text evidence="1 4">Belongs to the type-B carboxylesterase/lipase family.</text>
</comment>
<feature type="domain" description="Carboxylesterase type B" evidence="5">
    <location>
        <begin position="231"/>
        <end position="463"/>
    </location>
</feature>
<accession>A0AAU9WYP8</accession>
<sequence length="465" mass="51607">MRRRGDFKKVPLMISFTSNEGSTFLGPMAKSSFGLTENVNNGVSPSYFKTNETAVLIADALEFMYTPWPDNSDKYALRSQLVDLIGDYIFFAPSHEVADIHSKYALVYMYEFAHRSKTASLTPEWMGVVHDANALFDFGAPLTLPFFDDIDKDISLTIMELYTNFAKYGDPTPLPVSGVTWEKYDSSHRAYIRVDNKSKMAASFAPRRVAFWNNYHPKLIQVGFGTKITSAMKTRFGSVRGNTRRFDDLSMPIRAVDKFLGIPFAAPPVGELRFKPPQPPQVWNPSIYDASHFKDICIQDPEYNEFFWPNLSIPQSEDCLYLNVYSPHRNSSSKELFPVMVYIHGGGYEAGTPAVSPGDVIPLWGVVLVTIQYRLGPFGFITSGDVKAPGNYGMLDQVEALKWIQNNIEPFGGNSSAVTIFGESAGGSSVGLLLLSPLTKGLFHHAISNSGVDLSPFAIGSNEEV</sequence>
<gene>
    <name evidence="6" type="ORF">PMEA_00014203</name>
</gene>
<dbReference type="Proteomes" id="UP001159428">
    <property type="component" value="Unassembled WGS sequence"/>
</dbReference>
<dbReference type="PROSITE" id="PS00122">
    <property type="entry name" value="CARBOXYLESTERASE_B_1"/>
    <property type="match status" value="1"/>
</dbReference>
<dbReference type="InterPro" id="IPR019819">
    <property type="entry name" value="Carboxylesterase_B_CS"/>
</dbReference>
<dbReference type="InterPro" id="IPR029058">
    <property type="entry name" value="AB_hydrolase_fold"/>
</dbReference>
<evidence type="ECO:0000256" key="1">
    <source>
        <dbReference type="ARBA" id="ARBA00005964"/>
    </source>
</evidence>
<dbReference type="SUPFAM" id="SSF53474">
    <property type="entry name" value="alpha/beta-Hydrolases"/>
    <property type="match status" value="2"/>
</dbReference>
<evidence type="ECO:0000256" key="2">
    <source>
        <dbReference type="ARBA" id="ARBA00022729"/>
    </source>
</evidence>
<dbReference type="GO" id="GO:0016787">
    <property type="term" value="F:hydrolase activity"/>
    <property type="evidence" value="ECO:0007669"/>
    <property type="project" value="UniProtKB-KW"/>
</dbReference>
<dbReference type="InterPro" id="IPR051093">
    <property type="entry name" value="Neuroligin/BSAL"/>
</dbReference>
<feature type="non-terminal residue" evidence="6">
    <location>
        <position position="465"/>
    </location>
</feature>
<dbReference type="AlphaFoldDB" id="A0AAU9WYP8"/>
<protein>
    <recommendedName>
        <fullName evidence="4">Carboxylic ester hydrolase</fullName>
        <ecNumber evidence="4">3.1.1.-</ecNumber>
    </recommendedName>
</protein>
<evidence type="ECO:0000256" key="4">
    <source>
        <dbReference type="RuleBase" id="RU361235"/>
    </source>
</evidence>
<evidence type="ECO:0000259" key="5">
    <source>
        <dbReference type="Pfam" id="PF00135"/>
    </source>
</evidence>
<evidence type="ECO:0000313" key="7">
    <source>
        <dbReference type="Proteomes" id="UP001159428"/>
    </source>
</evidence>
<keyword evidence="2" id="KW-0732">Signal</keyword>
<comment type="caution">
    <text evidence="6">The sequence shown here is derived from an EMBL/GenBank/DDBJ whole genome shotgun (WGS) entry which is preliminary data.</text>
</comment>
<proteinExistence type="inferred from homology"/>
<dbReference type="InterPro" id="IPR002018">
    <property type="entry name" value="CarbesteraseB"/>
</dbReference>
<dbReference type="Gene3D" id="3.40.50.1820">
    <property type="entry name" value="alpha/beta hydrolase"/>
    <property type="match status" value="2"/>
</dbReference>
<reference evidence="6 7" key="1">
    <citation type="submission" date="2022-05" db="EMBL/GenBank/DDBJ databases">
        <authorList>
            <consortium name="Genoscope - CEA"/>
            <person name="William W."/>
        </authorList>
    </citation>
    <scope>NUCLEOTIDE SEQUENCE [LARGE SCALE GENOMIC DNA]</scope>
</reference>
<dbReference type="InterPro" id="IPR019826">
    <property type="entry name" value="Carboxylesterase_B_AS"/>
</dbReference>
<evidence type="ECO:0000256" key="3">
    <source>
        <dbReference type="ARBA" id="ARBA00022801"/>
    </source>
</evidence>
<keyword evidence="7" id="KW-1185">Reference proteome</keyword>
<dbReference type="PROSITE" id="PS00941">
    <property type="entry name" value="CARBOXYLESTERASE_B_2"/>
    <property type="match status" value="1"/>
</dbReference>
<evidence type="ECO:0000313" key="6">
    <source>
        <dbReference type="EMBL" id="CAH3130499.1"/>
    </source>
</evidence>
<dbReference type="EMBL" id="CALNXJ010000025">
    <property type="protein sequence ID" value="CAH3130499.1"/>
    <property type="molecule type" value="Genomic_DNA"/>
</dbReference>
<dbReference type="PANTHER" id="PTHR43903">
    <property type="entry name" value="NEUROLIGIN"/>
    <property type="match status" value="1"/>
</dbReference>
<keyword evidence="3 4" id="KW-0378">Hydrolase</keyword>
<feature type="domain" description="Carboxylesterase type B" evidence="5">
    <location>
        <begin position="7"/>
        <end position="212"/>
    </location>
</feature>
<dbReference type="Pfam" id="PF00135">
    <property type="entry name" value="COesterase"/>
    <property type="match status" value="2"/>
</dbReference>
<name>A0AAU9WYP8_9CNID</name>